<dbReference type="InterPro" id="IPR025846">
    <property type="entry name" value="TBL_N"/>
</dbReference>
<feature type="domain" description="Trichome birefringence-like N-terminal" evidence="9">
    <location>
        <begin position="76"/>
        <end position="129"/>
    </location>
</feature>
<keyword evidence="3 7" id="KW-0812">Transmembrane</keyword>
<evidence type="ECO:0000256" key="1">
    <source>
        <dbReference type="ARBA" id="ARBA00004167"/>
    </source>
</evidence>
<keyword evidence="6 7" id="KW-0472">Membrane</keyword>
<evidence type="ECO:0000256" key="7">
    <source>
        <dbReference type="SAM" id="Phobius"/>
    </source>
</evidence>
<dbReference type="InterPro" id="IPR026057">
    <property type="entry name" value="TBL_C"/>
</dbReference>
<comment type="caution">
    <text evidence="10">The sequence shown here is derived from an EMBL/GenBank/DDBJ whole genome shotgun (WGS) entry which is preliminary data.</text>
</comment>
<evidence type="ECO:0008006" key="12">
    <source>
        <dbReference type="Google" id="ProtNLM"/>
    </source>
</evidence>
<evidence type="ECO:0000256" key="6">
    <source>
        <dbReference type="ARBA" id="ARBA00023136"/>
    </source>
</evidence>
<name>A0ABD3A5F6_9GENT</name>
<evidence type="ECO:0000313" key="10">
    <source>
        <dbReference type="EMBL" id="KAL3526448.1"/>
    </source>
</evidence>
<dbReference type="Pfam" id="PF14416">
    <property type="entry name" value="PMR5N"/>
    <property type="match status" value="1"/>
</dbReference>
<evidence type="ECO:0000256" key="5">
    <source>
        <dbReference type="ARBA" id="ARBA00022989"/>
    </source>
</evidence>
<dbReference type="EMBL" id="JBJUIK010000005">
    <property type="protein sequence ID" value="KAL3526448.1"/>
    <property type="molecule type" value="Genomic_DNA"/>
</dbReference>
<dbReference type="Proteomes" id="UP001630127">
    <property type="component" value="Unassembled WGS sequence"/>
</dbReference>
<feature type="domain" description="Trichome birefringence-like C-terminal" evidence="8">
    <location>
        <begin position="130"/>
        <end position="416"/>
    </location>
</feature>
<evidence type="ECO:0000259" key="8">
    <source>
        <dbReference type="Pfam" id="PF13839"/>
    </source>
</evidence>
<keyword evidence="11" id="KW-1185">Reference proteome</keyword>
<dbReference type="GO" id="GO:0016020">
    <property type="term" value="C:membrane"/>
    <property type="evidence" value="ECO:0007669"/>
    <property type="project" value="UniProtKB-SubCell"/>
</dbReference>
<organism evidence="10 11">
    <name type="scientific">Cinchona calisaya</name>
    <dbReference type="NCBI Taxonomy" id="153742"/>
    <lineage>
        <taxon>Eukaryota</taxon>
        <taxon>Viridiplantae</taxon>
        <taxon>Streptophyta</taxon>
        <taxon>Embryophyta</taxon>
        <taxon>Tracheophyta</taxon>
        <taxon>Spermatophyta</taxon>
        <taxon>Magnoliopsida</taxon>
        <taxon>eudicotyledons</taxon>
        <taxon>Gunneridae</taxon>
        <taxon>Pentapetalae</taxon>
        <taxon>asterids</taxon>
        <taxon>lamiids</taxon>
        <taxon>Gentianales</taxon>
        <taxon>Rubiaceae</taxon>
        <taxon>Cinchonoideae</taxon>
        <taxon>Cinchoneae</taxon>
        <taxon>Cinchona</taxon>
    </lineage>
</organism>
<dbReference type="Pfam" id="PF13839">
    <property type="entry name" value="PC-Esterase"/>
    <property type="match status" value="1"/>
</dbReference>
<reference evidence="10 11" key="1">
    <citation type="submission" date="2024-11" db="EMBL/GenBank/DDBJ databases">
        <title>A near-complete genome assembly of Cinchona calisaya.</title>
        <authorList>
            <person name="Lian D.C."/>
            <person name="Zhao X.W."/>
            <person name="Wei L."/>
        </authorList>
    </citation>
    <scope>NUCLEOTIDE SEQUENCE [LARGE SCALE GENOMIC DNA]</scope>
    <source>
        <tissue evidence="10">Nenye</tissue>
    </source>
</reference>
<keyword evidence="5 7" id="KW-1133">Transmembrane helix</keyword>
<protein>
    <recommendedName>
        <fullName evidence="12">Trichome birefringence-like N-terminal domain-containing protein</fullName>
    </recommendedName>
</protein>
<gene>
    <name evidence="10" type="ORF">ACH5RR_011104</name>
</gene>
<feature type="transmembrane region" description="Helical" evidence="7">
    <location>
        <begin position="30"/>
        <end position="49"/>
    </location>
</feature>
<dbReference type="PANTHER" id="PTHR32285:SF28">
    <property type="entry name" value="XYLOGLUCAN O-ACETYLTRANSFERASE 2"/>
    <property type="match status" value="1"/>
</dbReference>
<dbReference type="PANTHER" id="PTHR32285">
    <property type="entry name" value="PROTEIN TRICHOME BIREFRINGENCE-LIKE 9-RELATED"/>
    <property type="match status" value="1"/>
</dbReference>
<evidence type="ECO:0000256" key="2">
    <source>
        <dbReference type="ARBA" id="ARBA00007727"/>
    </source>
</evidence>
<proteinExistence type="inferred from homology"/>
<dbReference type="InterPro" id="IPR029962">
    <property type="entry name" value="TBL"/>
</dbReference>
<accession>A0ABD3A5F6</accession>
<evidence type="ECO:0000256" key="4">
    <source>
        <dbReference type="ARBA" id="ARBA00022968"/>
    </source>
</evidence>
<evidence type="ECO:0000313" key="11">
    <source>
        <dbReference type="Proteomes" id="UP001630127"/>
    </source>
</evidence>
<keyword evidence="4" id="KW-0735">Signal-anchor</keyword>
<comment type="subcellular location">
    <subcellularLocation>
        <location evidence="1">Membrane</location>
        <topology evidence="1">Single-pass membrane protein</topology>
    </subcellularLocation>
</comment>
<dbReference type="AlphaFoldDB" id="A0ABD3A5F6"/>
<sequence>MKPISNFKEHIQQYYCFINKDQILNLVNRPFLLICSSCFTILLSFYVLWAPNSLKFTFRHETYDQRNSLALPDNTETCDLFKGRWIRDVKGPLYTNFSCKTIPDKKNCLLHGRMDNDFLNWRWKPDQCELPIFEPRSFLSIVQGKTLAFIGDSVSRNQMESLLCLLSTEETPKEVHKDAKDRFKTLYFPCHNFTLMALWTRFLVNATQTVVNGSVTGGFDLHLDRVDDNWAQKLPSINYAIFSDAQWFLRQNYLFEGGNLVGCIYCQKPNVTDLGPGFAIQRAFRAAFKYINNDCKDCKGIVTLLRTISPSQFENGTWKTGGSCVRTSPLAPEDINNTGNADLEYRNIQVAEIESARKLGEKNGNAFDILDVTGAMLMRPDGHPGLHWRNKKKGYSDCVHWCLPGPIDTWNEFLLEVLRRKSRFPLRS</sequence>
<evidence type="ECO:0000259" key="9">
    <source>
        <dbReference type="Pfam" id="PF14416"/>
    </source>
</evidence>
<comment type="similarity">
    <text evidence="2">Belongs to the PC-esterase family. TBL subfamily.</text>
</comment>
<evidence type="ECO:0000256" key="3">
    <source>
        <dbReference type="ARBA" id="ARBA00022692"/>
    </source>
</evidence>